<evidence type="ECO:0000313" key="2">
    <source>
        <dbReference type="Proteomes" id="UP001620626"/>
    </source>
</evidence>
<gene>
    <name evidence="1" type="ORF">niasHT_028693</name>
</gene>
<dbReference type="Proteomes" id="UP001620626">
    <property type="component" value="Unassembled WGS sequence"/>
</dbReference>
<dbReference type="AlphaFoldDB" id="A0ABD2JEB2"/>
<reference evidence="1 2" key="1">
    <citation type="submission" date="2024-10" db="EMBL/GenBank/DDBJ databases">
        <authorList>
            <person name="Kim D."/>
        </authorList>
    </citation>
    <scope>NUCLEOTIDE SEQUENCE [LARGE SCALE GENOMIC DNA]</scope>
    <source>
        <strain evidence="1">BH-2024</strain>
    </source>
</reference>
<comment type="caution">
    <text evidence="1">The sequence shown here is derived from an EMBL/GenBank/DDBJ whole genome shotgun (WGS) entry which is preliminary data.</text>
</comment>
<evidence type="ECO:0000313" key="1">
    <source>
        <dbReference type="EMBL" id="KAL3088917.1"/>
    </source>
</evidence>
<proteinExistence type="predicted"/>
<name>A0ABD2JEB2_9BILA</name>
<sequence>MLSSFKTDKNCYQPKFCRRPIRLPAESWTDSFKMLGRRELLRNVQPVCAGFHAISEQNVPSVHEIRHFNTFLDELSRNLPEANRQYEGLAKNGTDLAKHFRLAGPVFFNLESNLGNQASNKRYHRSQMCLLKHSMELFVGCQLNIHFDKCQPESLKEMFAYLDILQAVHPSQIALSRTIPAVSTLKFWHIDEMLNNPTILDCPRLTTHGPDKSSDTKMKPSAEAIANWLHYMPTNYDHFARHGFSERIILVDPILPSSFDELVELCKKNLSQAQSSVDRRSFIVHSKTSVTVAEHQQQRHAFNQLSQPWRVHNDRTDEVLLFEHVITNQQQQRVIYLLRLRRCHANELKDADKFYAKNFEDFLFFKDHPCKGFVESPKLIIG</sequence>
<accession>A0ABD2JEB2</accession>
<organism evidence="1 2">
    <name type="scientific">Heterodera trifolii</name>
    <dbReference type="NCBI Taxonomy" id="157864"/>
    <lineage>
        <taxon>Eukaryota</taxon>
        <taxon>Metazoa</taxon>
        <taxon>Ecdysozoa</taxon>
        <taxon>Nematoda</taxon>
        <taxon>Chromadorea</taxon>
        <taxon>Rhabditida</taxon>
        <taxon>Tylenchina</taxon>
        <taxon>Tylenchomorpha</taxon>
        <taxon>Tylenchoidea</taxon>
        <taxon>Heteroderidae</taxon>
        <taxon>Heteroderinae</taxon>
        <taxon>Heterodera</taxon>
    </lineage>
</organism>
<protein>
    <submittedName>
        <fullName evidence="1">Uncharacterized protein</fullName>
    </submittedName>
</protein>
<dbReference type="EMBL" id="JBICBT010000993">
    <property type="protein sequence ID" value="KAL3088917.1"/>
    <property type="molecule type" value="Genomic_DNA"/>
</dbReference>
<keyword evidence="2" id="KW-1185">Reference proteome</keyword>